<gene>
    <name evidence="5" type="ORF">JY651_34730</name>
</gene>
<dbReference type="Pfam" id="PF01638">
    <property type="entry name" value="HxlR"/>
    <property type="match status" value="1"/>
</dbReference>
<dbReference type="InterPro" id="IPR036388">
    <property type="entry name" value="WH-like_DNA-bd_sf"/>
</dbReference>
<accession>A0ABX7NPT0</accession>
<evidence type="ECO:0000256" key="3">
    <source>
        <dbReference type="ARBA" id="ARBA00023163"/>
    </source>
</evidence>
<evidence type="ECO:0000313" key="6">
    <source>
        <dbReference type="Proteomes" id="UP000662747"/>
    </source>
</evidence>
<dbReference type="PANTHER" id="PTHR33204">
    <property type="entry name" value="TRANSCRIPTIONAL REGULATOR, MARR FAMILY"/>
    <property type="match status" value="1"/>
</dbReference>
<dbReference type="PROSITE" id="PS51118">
    <property type="entry name" value="HTH_HXLR"/>
    <property type="match status" value="1"/>
</dbReference>
<dbReference type="Proteomes" id="UP000662747">
    <property type="component" value="Chromosome"/>
</dbReference>
<protein>
    <submittedName>
        <fullName evidence="5">Helix-turn-helix transcriptional regulator</fullName>
    </submittedName>
</protein>
<dbReference type="EMBL" id="CP071090">
    <property type="protein sequence ID" value="QSQ20379.1"/>
    <property type="molecule type" value="Genomic_DNA"/>
</dbReference>
<keyword evidence="2" id="KW-0238">DNA-binding</keyword>
<evidence type="ECO:0000256" key="2">
    <source>
        <dbReference type="ARBA" id="ARBA00023125"/>
    </source>
</evidence>
<dbReference type="InterPro" id="IPR036390">
    <property type="entry name" value="WH_DNA-bd_sf"/>
</dbReference>
<evidence type="ECO:0000259" key="4">
    <source>
        <dbReference type="PROSITE" id="PS51118"/>
    </source>
</evidence>
<keyword evidence="6" id="KW-1185">Reference proteome</keyword>
<dbReference type="RefSeq" id="WP_206721959.1">
    <property type="nucleotide sequence ID" value="NZ_CP071090.1"/>
</dbReference>
<keyword evidence="1" id="KW-0805">Transcription regulation</keyword>
<reference evidence="5 6" key="1">
    <citation type="submission" date="2021-02" db="EMBL/GenBank/DDBJ databases">
        <title>De Novo genome assembly of isolated myxobacteria.</title>
        <authorList>
            <person name="Stevens D.C."/>
        </authorList>
    </citation>
    <scope>NUCLEOTIDE SEQUENCE [LARGE SCALE GENOMIC DNA]</scope>
    <source>
        <strain evidence="6">SCPEA02</strain>
    </source>
</reference>
<name>A0ABX7NPT0_9BACT</name>
<keyword evidence="3" id="KW-0804">Transcription</keyword>
<dbReference type="Gene3D" id="1.10.10.10">
    <property type="entry name" value="Winged helix-like DNA-binding domain superfamily/Winged helix DNA-binding domain"/>
    <property type="match status" value="1"/>
</dbReference>
<dbReference type="PANTHER" id="PTHR33204:SF37">
    <property type="entry name" value="HTH-TYPE TRANSCRIPTIONAL REGULATOR YODB"/>
    <property type="match status" value="1"/>
</dbReference>
<dbReference type="SUPFAM" id="SSF46785">
    <property type="entry name" value="Winged helix' DNA-binding domain"/>
    <property type="match status" value="1"/>
</dbReference>
<feature type="domain" description="HTH hxlR-type" evidence="4">
    <location>
        <begin position="16"/>
        <end position="114"/>
    </location>
</feature>
<organism evidence="5 6">
    <name type="scientific">Pyxidicoccus parkwayensis</name>
    <dbReference type="NCBI Taxonomy" id="2813578"/>
    <lineage>
        <taxon>Bacteria</taxon>
        <taxon>Pseudomonadati</taxon>
        <taxon>Myxococcota</taxon>
        <taxon>Myxococcia</taxon>
        <taxon>Myxococcales</taxon>
        <taxon>Cystobacterineae</taxon>
        <taxon>Myxococcaceae</taxon>
        <taxon>Pyxidicoccus</taxon>
    </lineage>
</organism>
<evidence type="ECO:0000313" key="5">
    <source>
        <dbReference type="EMBL" id="QSQ20379.1"/>
    </source>
</evidence>
<dbReference type="InterPro" id="IPR002577">
    <property type="entry name" value="HTH_HxlR"/>
</dbReference>
<sequence length="124" mass="13782">MKPRQKPQTAPLRSTCPVASTLDLVGDKWSLLLVRDLLEGKRTYSELQQSSEAIPTNILAERLKRLEAAGVIAKTAYQQHPPRYTYELTRKGAALGEAVLAIAKWGLHHIPGTVAPEMLSRRLK</sequence>
<evidence type="ECO:0000256" key="1">
    <source>
        <dbReference type="ARBA" id="ARBA00023015"/>
    </source>
</evidence>
<proteinExistence type="predicted"/>